<dbReference type="EMBL" id="CP132968">
    <property type="protein sequence ID" value="WMD17943.1"/>
    <property type="molecule type" value="Genomic_DNA"/>
</dbReference>
<evidence type="ECO:0000313" key="3">
    <source>
        <dbReference type="EMBL" id="WMD17943.1"/>
    </source>
</evidence>
<dbReference type="Pfam" id="PF00440">
    <property type="entry name" value="TetR_N"/>
    <property type="match status" value="1"/>
</dbReference>
<keyword evidence="1" id="KW-0238">DNA-binding</keyword>
<reference evidence="3" key="1">
    <citation type="submission" date="2023-08" db="EMBL/GenBank/DDBJ databases">
        <title>Complete Genome Sequences of butyrate producing Anaerostipes hadrus strains BA1 and GIF7 isolated from the terminal ileum of a healthy lean male.</title>
        <authorList>
            <person name="Low A."/>
            <person name="Sheludchenko M."/>
            <person name="Cheng H.E."/>
            <person name="Koh X.Q."/>
            <person name="Lee J."/>
        </authorList>
    </citation>
    <scope>NUCLEOTIDE SEQUENCE</scope>
    <source>
        <strain evidence="3">BA1</strain>
    </source>
</reference>
<evidence type="ECO:0000256" key="1">
    <source>
        <dbReference type="ARBA" id="ARBA00023125"/>
    </source>
</evidence>
<proteinExistence type="predicted"/>
<dbReference type="SUPFAM" id="SSF46689">
    <property type="entry name" value="Homeodomain-like"/>
    <property type="match status" value="1"/>
</dbReference>
<dbReference type="Proteomes" id="UP001243496">
    <property type="component" value="Chromosome"/>
</dbReference>
<gene>
    <name evidence="3" type="ORF">RBI15_09780</name>
</gene>
<evidence type="ECO:0000313" key="4">
    <source>
        <dbReference type="Proteomes" id="UP001243496"/>
    </source>
</evidence>
<dbReference type="InterPro" id="IPR001647">
    <property type="entry name" value="HTH_TetR"/>
</dbReference>
<dbReference type="RefSeq" id="WP_306858411.1">
    <property type="nucleotide sequence ID" value="NZ_CP132968.1"/>
</dbReference>
<protein>
    <submittedName>
        <fullName evidence="3">TetR family transcriptional regulator</fullName>
    </submittedName>
</protein>
<dbReference type="GeneID" id="92742624"/>
<evidence type="ECO:0000259" key="2">
    <source>
        <dbReference type="Pfam" id="PF00440"/>
    </source>
</evidence>
<accession>A0AAQ3PYQ4</accession>
<feature type="domain" description="HTH tetR-type" evidence="2">
    <location>
        <begin position="4"/>
        <end position="26"/>
    </location>
</feature>
<dbReference type="GO" id="GO:0003677">
    <property type="term" value="F:DNA binding"/>
    <property type="evidence" value="ECO:0007669"/>
    <property type="project" value="UniProtKB-KW"/>
</dbReference>
<dbReference type="InterPro" id="IPR009057">
    <property type="entry name" value="Homeodomain-like_sf"/>
</dbReference>
<organism evidence="3 4">
    <name type="scientific">Anaerostipes hadrus</name>
    <dbReference type="NCBI Taxonomy" id="649756"/>
    <lineage>
        <taxon>Bacteria</taxon>
        <taxon>Bacillati</taxon>
        <taxon>Bacillota</taxon>
        <taxon>Clostridia</taxon>
        <taxon>Lachnospirales</taxon>
        <taxon>Lachnospiraceae</taxon>
        <taxon>Anaerostipes</taxon>
    </lineage>
</organism>
<dbReference type="Gene3D" id="1.10.10.60">
    <property type="entry name" value="Homeodomain-like"/>
    <property type="match status" value="1"/>
</dbReference>
<sequence length="26" mass="2887">MLIVALHLFARDGYEAVSVSQIARRA</sequence>
<name>A0AAQ3PYQ4_ANAHA</name>
<dbReference type="AlphaFoldDB" id="A0AAQ3PYQ4"/>